<dbReference type="GO" id="GO:0016757">
    <property type="term" value="F:glycosyltransferase activity"/>
    <property type="evidence" value="ECO:0007669"/>
    <property type="project" value="UniProtKB-KW"/>
</dbReference>
<dbReference type="InterPro" id="IPR051939">
    <property type="entry name" value="Glycosyltr_41/O-GlcNAc_trsf"/>
</dbReference>
<dbReference type="SUPFAM" id="SSF48452">
    <property type="entry name" value="TPR-like"/>
    <property type="match status" value="1"/>
</dbReference>
<sequence length="198" mass="22395">MQWNDWPPDDPALLPGYEAWRGGKLGDAELFFRERAGKQPDCADVWRGLGNVAWSRQDFATALAHFSAALRLAPWNPMHWGNMGLVRRDLGEPQAAISAFRVALGLDPEYAPALNEWANVLFDVGRYAEALPLYDASLAIDNNRAVVHHNKGVCLRYLGRLPEAVRYFRAALMLDPGYRYSLEELQHLQHLGREIDVK</sequence>
<keyword evidence="2" id="KW-0328">Glycosyltransferase</keyword>
<evidence type="ECO:0000256" key="3">
    <source>
        <dbReference type="ARBA" id="ARBA00022679"/>
    </source>
</evidence>
<evidence type="ECO:0000256" key="2">
    <source>
        <dbReference type="ARBA" id="ARBA00022676"/>
    </source>
</evidence>
<comment type="pathway">
    <text evidence="1">Protein modification; protein glycosylation.</text>
</comment>
<feature type="repeat" description="TPR" evidence="4">
    <location>
        <begin position="145"/>
        <end position="178"/>
    </location>
</feature>
<dbReference type="Pfam" id="PF13181">
    <property type="entry name" value="TPR_8"/>
    <property type="match status" value="1"/>
</dbReference>
<organism evidence="5 6">
    <name type="scientific">Nitrosospira lacus</name>
    <dbReference type="NCBI Taxonomy" id="1288494"/>
    <lineage>
        <taxon>Bacteria</taxon>
        <taxon>Pseudomonadati</taxon>
        <taxon>Pseudomonadota</taxon>
        <taxon>Betaproteobacteria</taxon>
        <taxon>Nitrosomonadales</taxon>
        <taxon>Nitrosomonadaceae</taxon>
        <taxon>Nitrosospira</taxon>
    </lineage>
</organism>
<dbReference type="Gene3D" id="1.25.40.10">
    <property type="entry name" value="Tetratricopeptide repeat domain"/>
    <property type="match status" value="1"/>
</dbReference>
<dbReference type="PROSITE" id="PS50005">
    <property type="entry name" value="TPR"/>
    <property type="match status" value="3"/>
</dbReference>
<gene>
    <name evidence="5" type="ORF">EBAPG3_002170</name>
</gene>
<dbReference type="SMART" id="SM00028">
    <property type="entry name" value="TPR"/>
    <property type="match status" value="4"/>
</dbReference>
<dbReference type="InterPro" id="IPR019734">
    <property type="entry name" value="TPR_rpt"/>
</dbReference>
<dbReference type="RefSeq" id="WP_004175512.1">
    <property type="nucleotide sequence ID" value="NZ_CP021106.3"/>
</dbReference>
<dbReference type="Pfam" id="PF13432">
    <property type="entry name" value="TPR_16"/>
    <property type="match status" value="1"/>
</dbReference>
<accession>A0A1W6SLK5</accession>
<dbReference type="eggNOG" id="COG0457">
    <property type="taxonomic scope" value="Bacteria"/>
</dbReference>
<dbReference type="OrthoDB" id="101857at2"/>
<keyword evidence="6" id="KW-1185">Reference proteome</keyword>
<evidence type="ECO:0000313" key="6">
    <source>
        <dbReference type="Proteomes" id="UP000012179"/>
    </source>
</evidence>
<dbReference type="Pfam" id="PF13424">
    <property type="entry name" value="TPR_12"/>
    <property type="match status" value="1"/>
</dbReference>
<dbReference type="EMBL" id="CP021106">
    <property type="protein sequence ID" value="ARO86675.1"/>
    <property type="molecule type" value="Genomic_DNA"/>
</dbReference>
<dbReference type="KEGG" id="nlc:EBAPG3_002170"/>
<keyword evidence="4" id="KW-0802">TPR repeat</keyword>
<dbReference type="PANTHER" id="PTHR44835">
    <property type="entry name" value="UDP-N-ACETYLGLUCOSAMINE--PEPTIDE N-ACETYLGLUCOSAMINYLTRANSFERASE SPINDLY-RELATED"/>
    <property type="match status" value="1"/>
</dbReference>
<feature type="repeat" description="TPR" evidence="4">
    <location>
        <begin position="77"/>
        <end position="110"/>
    </location>
</feature>
<evidence type="ECO:0000256" key="1">
    <source>
        <dbReference type="ARBA" id="ARBA00004922"/>
    </source>
</evidence>
<evidence type="ECO:0000313" key="5">
    <source>
        <dbReference type="EMBL" id="ARO86675.1"/>
    </source>
</evidence>
<dbReference type="Proteomes" id="UP000012179">
    <property type="component" value="Chromosome"/>
</dbReference>
<name>A0A1W6SLK5_9PROT</name>
<keyword evidence="3" id="KW-0808">Transferase</keyword>
<dbReference type="PANTHER" id="PTHR44835:SF1">
    <property type="entry name" value="PROTEIN O-GLCNAC TRANSFERASE"/>
    <property type="match status" value="1"/>
</dbReference>
<reference evidence="5 6" key="1">
    <citation type="journal article" date="2015" name="Int. J. Syst. Evol. Microbiol.">
        <title>Nitrosospira lacus sp. nov., a psychrotolerant, ammonia-oxidizing bacterium from sandy lake sediment.</title>
        <authorList>
            <person name="Urakawa H."/>
            <person name="Garcia J.C."/>
            <person name="Nielsen J.L."/>
            <person name="Le V.Q."/>
            <person name="Kozlowski J.A."/>
            <person name="Stein L.Y."/>
            <person name="Lim C.K."/>
            <person name="Pommerening-Roser A."/>
            <person name="Martens-Habbena W."/>
            <person name="Stahl D.A."/>
            <person name="Klotz M.G."/>
        </authorList>
    </citation>
    <scope>NUCLEOTIDE SEQUENCE [LARGE SCALE GENOMIC DNA]</scope>
    <source>
        <strain evidence="5 6">APG3</strain>
    </source>
</reference>
<dbReference type="AlphaFoldDB" id="A0A1W6SLK5"/>
<evidence type="ECO:0000256" key="4">
    <source>
        <dbReference type="PROSITE-ProRule" id="PRU00339"/>
    </source>
</evidence>
<proteinExistence type="predicted"/>
<dbReference type="InterPro" id="IPR011990">
    <property type="entry name" value="TPR-like_helical_dom_sf"/>
</dbReference>
<protein>
    <submittedName>
        <fullName evidence="5">Uncharacterized protein</fullName>
    </submittedName>
</protein>
<feature type="repeat" description="TPR" evidence="4">
    <location>
        <begin position="43"/>
        <end position="76"/>
    </location>
</feature>